<feature type="region of interest" description="Disordered" evidence="1">
    <location>
        <begin position="1"/>
        <end position="29"/>
    </location>
</feature>
<reference evidence="2" key="2">
    <citation type="journal article" date="2015" name="Fish Shellfish Immunol.">
        <title>Early steps in the European eel (Anguilla anguilla)-Vibrio vulnificus interaction in the gills: Role of the RtxA13 toxin.</title>
        <authorList>
            <person name="Callol A."/>
            <person name="Pajuelo D."/>
            <person name="Ebbesson L."/>
            <person name="Teles M."/>
            <person name="MacKenzie S."/>
            <person name="Amaro C."/>
        </authorList>
    </citation>
    <scope>NUCLEOTIDE SEQUENCE</scope>
</reference>
<evidence type="ECO:0000313" key="2">
    <source>
        <dbReference type="EMBL" id="JAH36522.1"/>
    </source>
</evidence>
<name>A0A0E9S5P0_ANGAN</name>
<protein>
    <submittedName>
        <fullName evidence="2">Uncharacterized protein</fullName>
    </submittedName>
</protein>
<proteinExistence type="predicted"/>
<organism evidence="2">
    <name type="scientific">Anguilla anguilla</name>
    <name type="common">European freshwater eel</name>
    <name type="synonym">Muraena anguilla</name>
    <dbReference type="NCBI Taxonomy" id="7936"/>
    <lineage>
        <taxon>Eukaryota</taxon>
        <taxon>Metazoa</taxon>
        <taxon>Chordata</taxon>
        <taxon>Craniata</taxon>
        <taxon>Vertebrata</taxon>
        <taxon>Euteleostomi</taxon>
        <taxon>Actinopterygii</taxon>
        <taxon>Neopterygii</taxon>
        <taxon>Teleostei</taxon>
        <taxon>Anguilliformes</taxon>
        <taxon>Anguillidae</taxon>
        <taxon>Anguilla</taxon>
    </lineage>
</organism>
<sequence>MGCSSRRPHRITLRSAKNRKMRVQRPHDH</sequence>
<dbReference type="AlphaFoldDB" id="A0A0E9S5P0"/>
<reference evidence="2" key="1">
    <citation type="submission" date="2014-11" db="EMBL/GenBank/DDBJ databases">
        <authorList>
            <person name="Amaro Gonzalez C."/>
        </authorList>
    </citation>
    <scope>NUCLEOTIDE SEQUENCE</scope>
</reference>
<accession>A0A0E9S5P0</accession>
<evidence type="ECO:0000256" key="1">
    <source>
        <dbReference type="SAM" id="MobiDB-lite"/>
    </source>
</evidence>
<dbReference type="EMBL" id="GBXM01072055">
    <property type="protein sequence ID" value="JAH36522.1"/>
    <property type="molecule type" value="Transcribed_RNA"/>
</dbReference>